<evidence type="ECO:0000313" key="2">
    <source>
        <dbReference type="Proteomes" id="UP001629235"/>
    </source>
</evidence>
<name>A0ACC7N2T5_9BURK</name>
<dbReference type="EMBL" id="JAQQDW010000001">
    <property type="protein sequence ID" value="MFM0101952.1"/>
    <property type="molecule type" value="Genomic_DNA"/>
</dbReference>
<protein>
    <submittedName>
        <fullName evidence="1">Uncharacterized protein</fullName>
    </submittedName>
</protein>
<evidence type="ECO:0000313" key="1">
    <source>
        <dbReference type="EMBL" id="MFM0101952.1"/>
    </source>
</evidence>
<gene>
    <name evidence="1" type="ORF">PQR01_00190</name>
</gene>
<reference evidence="1 2" key="1">
    <citation type="journal article" date="2024" name="Chem. Sci.">
        <title>Discovery of megapolipeptins by genome mining of a Burkholderiales bacteria collection.</title>
        <authorList>
            <person name="Paulo B.S."/>
            <person name="Recchia M.J.J."/>
            <person name="Lee S."/>
            <person name="Fergusson C.H."/>
            <person name="Romanowski S.B."/>
            <person name="Hernandez A."/>
            <person name="Krull N."/>
            <person name="Liu D.Y."/>
            <person name="Cavanagh H."/>
            <person name="Bos A."/>
            <person name="Gray C.A."/>
            <person name="Murphy B.T."/>
            <person name="Linington R.G."/>
            <person name="Eustaquio A.S."/>
        </authorList>
    </citation>
    <scope>NUCLEOTIDE SEQUENCE [LARGE SCALE GENOMIC DNA]</scope>
    <source>
        <strain evidence="1 2">RL18-126-BIB-B</strain>
    </source>
</reference>
<comment type="caution">
    <text evidence="1">The sequence shown here is derived from an EMBL/GenBank/DDBJ whole genome shotgun (WGS) entry which is preliminary data.</text>
</comment>
<keyword evidence="2" id="KW-1185">Reference proteome</keyword>
<dbReference type="Proteomes" id="UP001629235">
    <property type="component" value="Unassembled WGS sequence"/>
</dbReference>
<proteinExistence type="predicted"/>
<organism evidence="1 2">
    <name type="scientific">Paraburkholderia rhynchosiae</name>
    <dbReference type="NCBI Taxonomy" id="487049"/>
    <lineage>
        <taxon>Bacteria</taxon>
        <taxon>Pseudomonadati</taxon>
        <taxon>Pseudomonadota</taxon>
        <taxon>Betaproteobacteria</taxon>
        <taxon>Burkholderiales</taxon>
        <taxon>Burkholderiaceae</taxon>
        <taxon>Paraburkholderia</taxon>
    </lineage>
</organism>
<sequence length="386" mass="42008">MTATTSKLGADMHISENDMARVLFANLFPRGMCPADWDSGAILGPDNIVRKQFLDSAREVLDFIARQPAAIDKQGAKACPECGGSLTTWKCLCDPIWPGYAAPLDKEASKPAATEGYAFRSDGKLWVVTDPVVAMKWQEQGFQVTPVHVAPSVAQDERGAFEAYMHSTGMAWDNSREDDGDGDEQYADVETRFNWDVWQARATSTPANVAQGAAKDIAQLALDWVETARKALKTAPSAADGYYNGYHDALAANRPANVAQGAKLAVCYGPMPESNGKTNWTAILHKGDLAEGHTIDRSEYPDRVRYAADCVRYLIGELKERPWILDYDADKHSGYVANVAQGAEAIYQLQQVNGAWQDVSKSEFDTIACNYGRIVYAAPPPASGGA</sequence>
<accession>A0ACC7N2T5</accession>